<feature type="region of interest" description="Disordered" evidence="1">
    <location>
        <begin position="50"/>
        <end position="70"/>
    </location>
</feature>
<gene>
    <name evidence="2" type="ORF">BpHYR1_034375</name>
</gene>
<evidence type="ECO:0000313" key="3">
    <source>
        <dbReference type="Proteomes" id="UP000276133"/>
    </source>
</evidence>
<evidence type="ECO:0000313" key="2">
    <source>
        <dbReference type="EMBL" id="RNA39780.1"/>
    </source>
</evidence>
<proteinExistence type="predicted"/>
<name>A0A3M7SW20_BRAPC</name>
<sequence>MLLNKYFLQAIWRKIQELGLIVKKKKIEKEKKKEFTLIKHSSIESETPSRSVLMSVSKETEEHGELIETL</sequence>
<organism evidence="2 3">
    <name type="scientific">Brachionus plicatilis</name>
    <name type="common">Marine rotifer</name>
    <name type="synonym">Brachionus muelleri</name>
    <dbReference type="NCBI Taxonomy" id="10195"/>
    <lineage>
        <taxon>Eukaryota</taxon>
        <taxon>Metazoa</taxon>
        <taxon>Spiralia</taxon>
        <taxon>Gnathifera</taxon>
        <taxon>Rotifera</taxon>
        <taxon>Eurotatoria</taxon>
        <taxon>Monogononta</taxon>
        <taxon>Pseudotrocha</taxon>
        <taxon>Ploima</taxon>
        <taxon>Brachionidae</taxon>
        <taxon>Brachionus</taxon>
    </lineage>
</organism>
<dbReference type="Proteomes" id="UP000276133">
    <property type="component" value="Unassembled WGS sequence"/>
</dbReference>
<accession>A0A3M7SW20</accession>
<comment type="caution">
    <text evidence="2">The sequence shown here is derived from an EMBL/GenBank/DDBJ whole genome shotgun (WGS) entry which is preliminary data.</text>
</comment>
<evidence type="ECO:0000256" key="1">
    <source>
        <dbReference type="SAM" id="MobiDB-lite"/>
    </source>
</evidence>
<dbReference type="AlphaFoldDB" id="A0A3M7SW20"/>
<protein>
    <submittedName>
        <fullName evidence="2">Uncharacterized protein</fullName>
    </submittedName>
</protein>
<dbReference type="EMBL" id="REGN01000703">
    <property type="protein sequence ID" value="RNA39780.1"/>
    <property type="molecule type" value="Genomic_DNA"/>
</dbReference>
<reference evidence="2 3" key="1">
    <citation type="journal article" date="2018" name="Sci. Rep.">
        <title>Genomic signatures of local adaptation to the degree of environmental predictability in rotifers.</title>
        <authorList>
            <person name="Franch-Gras L."/>
            <person name="Hahn C."/>
            <person name="Garcia-Roger E.M."/>
            <person name="Carmona M.J."/>
            <person name="Serra M."/>
            <person name="Gomez A."/>
        </authorList>
    </citation>
    <scope>NUCLEOTIDE SEQUENCE [LARGE SCALE GENOMIC DNA]</scope>
    <source>
        <strain evidence="2">HYR1</strain>
    </source>
</reference>
<keyword evidence="3" id="KW-1185">Reference proteome</keyword>
<feature type="compositionally biased region" description="Basic and acidic residues" evidence="1">
    <location>
        <begin position="58"/>
        <end position="70"/>
    </location>
</feature>